<dbReference type="Pfam" id="PF00248">
    <property type="entry name" value="Aldo_ket_red"/>
    <property type="match status" value="1"/>
</dbReference>
<comment type="caution">
    <text evidence="2">The sequence shown here is derived from an EMBL/GenBank/DDBJ whole genome shotgun (WGS) entry which is preliminary data.</text>
</comment>
<gene>
    <name evidence="2" type="ORF">TeGR_g5691</name>
</gene>
<dbReference type="EMBL" id="BRYB01000340">
    <property type="protein sequence ID" value="GMI28051.1"/>
    <property type="molecule type" value="Genomic_DNA"/>
</dbReference>
<keyword evidence="3" id="KW-1185">Reference proteome</keyword>
<dbReference type="InterPro" id="IPR020471">
    <property type="entry name" value="AKR"/>
</dbReference>
<dbReference type="InterPro" id="IPR036812">
    <property type="entry name" value="NAD(P)_OxRdtase_dom_sf"/>
</dbReference>
<evidence type="ECO:0000313" key="2">
    <source>
        <dbReference type="EMBL" id="GMI28051.1"/>
    </source>
</evidence>
<dbReference type="Proteomes" id="UP001165060">
    <property type="component" value="Unassembled WGS sequence"/>
</dbReference>
<sequence length="400" mass="43020">MSLPLPLPPLGLGTFKSSPGEVTSAVLHAVRSGYRLIDCAAGYQNETEVGAALATLISSNAIKRDELYVSSKLWQTHHAYGGDESRCEAALSATLSDLNLDYLDLLLIHWPFASEQLAVQTEDGTPEPFRLADGSLNPVFTVRTEYLATYRWLLSAKARGVVKAVGVSNFTIEQMEHLREEGLEAPAVNQVEHHPYLQQRALLSYCASRGIRVMAYSPLGSASGKKPAAHGCALLEHAVVLDVSKKLKKTAAQVLVKWALGKGVVPLPKSVSEERIRTNADVDGWELESADVAALDGLECGCRNFRSYAGEGWHGGERWVEKGDDRDLVQALVKGARVVCVGLEGVRDKYNGLVGTLLSAPGVSGGGGESRCLVELHDVPDKVLNVKTENLRAVAAVSDV</sequence>
<dbReference type="Gene3D" id="3.20.20.100">
    <property type="entry name" value="NADP-dependent oxidoreductase domain"/>
    <property type="match status" value="1"/>
</dbReference>
<dbReference type="CDD" id="cd19071">
    <property type="entry name" value="AKR_AKR1-5-like"/>
    <property type="match status" value="1"/>
</dbReference>
<dbReference type="PROSITE" id="PS00798">
    <property type="entry name" value="ALDOKETO_REDUCTASE_1"/>
    <property type="match status" value="1"/>
</dbReference>
<evidence type="ECO:0000259" key="1">
    <source>
        <dbReference type="Pfam" id="PF00248"/>
    </source>
</evidence>
<protein>
    <recommendedName>
        <fullName evidence="1">NADP-dependent oxidoreductase domain-containing protein</fullName>
    </recommendedName>
</protein>
<dbReference type="PROSITE" id="PS00063">
    <property type="entry name" value="ALDOKETO_REDUCTASE_3"/>
    <property type="match status" value="1"/>
</dbReference>
<dbReference type="InterPro" id="IPR023210">
    <property type="entry name" value="NADP_OxRdtase_dom"/>
</dbReference>
<dbReference type="PRINTS" id="PR00069">
    <property type="entry name" value="ALDKETRDTASE"/>
</dbReference>
<evidence type="ECO:0000313" key="3">
    <source>
        <dbReference type="Proteomes" id="UP001165060"/>
    </source>
</evidence>
<dbReference type="InterPro" id="IPR018170">
    <property type="entry name" value="Aldo/ket_reductase_CS"/>
</dbReference>
<reference evidence="2 3" key="1">
    <citation type="journal article" date="2023" name="Commun. Biol.">
        <title>Genome analysis of Parmales, the sister group of diatoms, reveals the evolutionary specialization of diatoms from phago-mixotrophs to photoautotrophs.</title>
        <authorList>
            <person name="Ban H."/>
            <person name="Sato S."/>
            <person name="Yoshikawa S."/>
            <person name="Yamada K."/>
            <person name="Nakamura Y."/>
            <person name="Ichinomiya M."/>
            <person name="Sato N."/>
            <person name="Blanc-Mathieu R."/>
            <person name="Endo H."/>
            <person name="Kuwata A."/>
            <person name="Ogata H."/>
        </authorList>
    </citation>
    <scope>NUCLEOTIDE SEQUENCE [LARGE SCALE GENOMIC DNA]</scope>
</reference>
<dbReference type="PANTHER" id="PTHR11732">
    <property type="entry name" value="ALDO/KETO REDUCTASE"/>
    <property type="match status" value="1"/>
</dbReference>
<proteinExistence type="predicted"/>
<dbReference type="PROSITE" id="PS00062">
    <property type="entry name" value="ALDOKETO_REDUCTASE_2"/>
    <property type="match status" value="1"/>
</dbReference>
<dbReference type="SUPFAM" id="SSF51430">
    <property type="entry name" value="NAD(P)-linked oxidoreductase"/>
    <property type="match status" value="1"/>
</dbReference>
<name>A0ABQ6MLJ3_9STRA</name>
<organism evidence="2 3">
    <name type="scientific">Tetraparma gracilis</name>
    <dbReference type="NCBI Taxonomy" id="2962635"/>
    <lineage>
        <taxon>Eukaryota</taxon>
        <taxon>Sar</taxon>
        <taxon>Stramenopiles</taxon>
        <taxon>Ochrophyta</taxon>
        <taxon>Bolidophyceae</taxon>
        <taxon>Parmales</taxon>
        <taxon>Triparmaceae</taxon>
        <taxon>Tetraparma</taxon>
    </lineage>
</organism>
<accession>A0ABQ6MLJ3</accession>
<feature type="domain" description="NADP-dependent oxidoreductase" evidence="1">
    <location>
        <begin position="10"/>
        <end position="298"/>
    </location>
</feature>